<accession>A0ABS2SZ11</accession>
<dbReference type="EMBL" id="JAFBCV010000017">
    <property type="protein sequence ID" value="MBM7840767.1"/>
    <property type="molecule type" value="Genomic_DNA"/>
</dbReference>
<gene>
    <name evidence="2" type="ORF">JOC54_004060</name>
</gene>
<comment type="caution">
    <text evidence="2">The sequence shown here is derived from an EMBL/GenBank/DDBJ whole genome shotgun (WGS) entry which is preliminary data.</text>
</comment>
<dbReference type="InterPro" id="IPR020185">
    <property type="entry name" value="Spore_morphogenesis_YwcE"/>
</dbReference>
<dbReference type="Pfam" id="PF17368">
    <property type="entry name" value="YwcE"/>
    <property type="match status" value="1"/>
</dbReference>
<keyword evidence="1" id="KW-1133">Transmembrane helix</keyword>
<proteinExistence type="predicted"/>
<organism evidence="2 3">
    <name type="scientific">Shouchella xiaoxiensis</name>
    <dbReference type="NCBI Taxonomy" id="766895"/>
    <lineage>
        <taxon>Bacteria</taxon>
        <taxon>Bacillati</taxon>
        <taxon>Bacillota</taxon>
        <taxon>Bacilli</taxon>
        <taxon>Bacillales</taxon>
        <taxon>Bacillaceae</taxon>
        <taxon>Shouchella</taxon>
    </lineage>
</organism>
<keyword evidence="3" id="KW-1185">Reference proteome</keyword>
<sequence>MDLFFAYMFVASATPLFLWLEHRKIALLSVPFIFVMWALAISFLFEGFMFHISESTFIAGFLINVLIAHVAAFILYASPYYQAKSKKLSETSE</sequence>
<dbReference type="RefSeq" id="WP_035420395.1">
    <property type="nucleotide sequence ID" value="NZ_JAFBCV010000017.1"/>
</dbReference>
<keyword evidence="1" id="KW-0812">Transmembrane</keyword>
<evidence type="ECO:0000313" key="2">
    <source>
        <dbReference type="EMBL" id="MBM7840767.1"/>
    </source>
</evidence>
<keyword evidence="1" id="KW-0472">Membrane</keyword>
<reference evidence="2" key="1">
    <citation type="submission" date="2021-01" db="EMBL/GenBank/DDBJ databases">
        <title>Genomic Encyclopedia of Type Strains, Phase IV (KMG-IV): sequencing the most valuable type-strain genomes for metagenomic binning, comparative biology and taxonomic classification.</title>
        <authorList>
            <person name="Goeker M."/>
        </authorList>
    </citation>
    <scope>NUCLEOTIDE SEQUENCE</scope>
    <source>
        <strain evidence="2">DSM 21943</strain>
    </source>
</reference>
<dbReference type="Proteomes" id="UP001179280">
    <property type="component" value="Unassembled WGS sequence"/>
</dbReference>
<evidence type="ECO:0000256" key="1">
    <source>
        <dbReference type="SAM" id="Phobius"/>
    </source>
</evidence>
<protein>
    <submittedName>
        <fullName evidence="2">Phosphoglycerol transferase MdoB-like AlkP superfamily enzyme</fullName>
    </submittedName>
</protein>
<evidence type="ECO:0000313" key="3">
    <source>
        <dbReference type="Proteomes" id="UP001179280"/>
    </source>
</evidence>
<name>A0ABS2SZ11_9BACI</name>
<feature type="transmembrane region" description="Helical" evidence="1">
    <location>
        <begin position="25"/>
        <end position="45"/>
    </location>
</feature>
<feature type="transmembrane region" description="Helical" evidence="1">
    <location>
        <begin position="57"/>
        <end position="77"/>
    </location>
</feature>